<dbReference type="GO" id="GO:0045842">
    <property type="term" value="P:positive regulation of mitotic metaphase/anaphase transition"/>
    <property type="evidence" value="ECO:0007669"/>
    <property type="project" value="TreeGrafter"/>
</dbReference>
<dbReference type="PANTHER" id="PTHR12830">
    <property type="entry name" value="ANAPHASE-PROMOTING COMPLEX SUBUNIT 5"/>
    <property type="match status" value="1"/>
</dbReference>
<dbReference type="AlphaFoldDB" id="A0A699Y5Y5"/>
<evidence type="ECO:0000313" key="8">
    <source>
        <dbReference type="EMBL" id="GFH05640.1"/>
    </source>
</evidence>
<dbReference type="Proteomes" id="UP000485058">
    <property type="component" value="Unassembled WGS sequence"/>
</dbReference>
<evidence type="ECO:0000256" key="2">
    <source>
        <dbReference type="ARBA" id="ARBA00016066"/>
    </source>
</evidence>
<dbReference type="GO" id="GO:0070979">
    <property type="term" value="P:protein K11-linked ubiquitination"/>
    <property type="evidence" value="ECO:0007669"/>
    <property type="project" value="TreeGrafter"/>
</dbReference>
<keyword evidence="6" id="KW-0131">Cell cycle</keyword>
<organism evidence="8 9">
    <name type="scientific">Haematococcus lacustris</name>
    <name type="common">Green alga</name>
    <name type="synonym">Haematococcus pluvialis</name>
    <dbReference type="NCBI Taxonomy" id="44745"/>
    <lineage>
        <taxon>Eukaryota</taxon>
        <taxon>Viridiplantae</taxon>
        <taxon>Chlorophyta</taxon>
        <taxon>core chlorophytes</taxon>
        <taxon>Chlorophyceae</taxon>
        <taxon>CS clade</taxon>
        <taxon>Chlamydomonadales</taxon>
        <taxon>Haematococcaceae</taxon>
        <taxon>Haematococcus</taxon>
    </lineage>
</organism>
<evidence type="ECO:0000256" key="3">
    <source>
        <dbReference type="ARBA" id="ARBA00022618"/>
    </source>
</evidence>
<dbReference type="Pfam" id="PF12862">
    <property type="entry name" value="ANAPC5"/>
    <property type="match status" value="1"/>
</dbReference>
<name>A0A699Y5Y5_HAELA</name>
<dbReference type="EMBL" id="BLLF01000004">
    <property type="protein sequence ID" value="GFH05640.1"/>
    <property type="molecule type" value="Genomic_DNA"/>
</dbReference>
<sequence length="113" mass="12174">MEAMTALNETLRMAQQHNDQWCLLHALAMLCRLLAACAPGSPGLPPEGLAALKQGSQHVQLLRLLRRCLERGQELSCPHITAYAKLALTCFALRHTVEASDLTATATTSPAGL</sequence>
<dbReference type="GO" id="GO:0031145">
    <property type="term" value="P:anaphase-promoting complex-dependent catabolic process"/>
    <property type="evidence" value="ECO:0007669"/>
    <property type="project" value="TreeGrafter"/>
</dbReference>
<dbReference type="GO" id="GO:0005680">
    <property type="term" value="C:anaphase-promoting complex"/>
    <property type="evidence" value="ECO:0007669"/>
    <property type="project" value="InterPro"/>
</dbReference>
<dbReference type="GO" id="GO:0051301">
    <property type="term" value="P:cell division"/>
    <property type="evidence" value="ECO:0007669"/>
    <property type="project" value="UniProtKB-KW"/>
</dbReference>
<keyword evidence="4" id="KW-0498">Mitosis</keyword>
<proteinExistence type="inferred from homology"/>
<feature type="non-terminal residue" evidence="8">
    <location>
        <position position="113"/>
    </location>
</feature>
<evidence type="ECO:0000256" key="6">
    <source>
        <dbReference type="ARBA" id="ARBA00023306"/>
    </source>
</evidence>
<gene>
    <name evidence="8" type="ORF">HaLaN_00139</name>
</gene>
<evidence type="ECO:0000256" key="4">
    <source>
        <dbReference type="ARBA" id="ARBA00022776"/>
    </source>
</evidence>
<comment type="similarity">
    <text evidence="1">Belongs to the APC5 family.</text>
</comment>
<reference evidence="8 9" key="1">
    <citation type="submission" date="2020-02" db="EMBL/GenBank/DDBJ databases">
        <title>Draft genome sequence of Haematococcus lacustris strain NIES-144.</title>
        <authorList>
            <person name="Morimoto D."/>
            <person name="Nakagawa S."/>
            <person name="Yoshida T."/>
            <person name="Sawayama S."/>
        </authorList>
    </citation>
    <scope>NUCLEOTIDE SEQUENCE [LARGE SCALE GENOMIC DNA]</scope>
    <source>
        <strain evidence="8 9">NIES-144</strain>
    </source>
</reference>
<protein>
    <recommendedName>
        <fullName evidence="2">Anaphase-promoting complex subunit 5</fullName>
    </recommendedName>
</protein>
<dbReference type="PANTHER" id="PTHR12830:SF9">
    <property type="entry name" value="ANAPHASE-PROMOTING COMPLEX SUBUNIT 5"/>
    <property type="match status" value="1"/>
</dbReference>
<keyword evidence="5" id="KW-0833">Ubl conjugation pathway</keyword>
<feature type="non-terminal residue" evidence="8">
    <location>
        <position position="1"/>
    </location>
</feature>
<feature type="domain" description="Anaphase-promoting complex subunit 5" evidence="7">
    <location>
        <begin position="2"/>
        <end position="35"/>
    </location>
</feature>
<evidence type="ECO:0000256" key="5">
    <source>
        <dbReference type="ARBA" id="ARBA00022786"/>
    </source>
</evidence>
<evidence type="ECO:0000259" key="7">
    <source>
        <dbReference type="Pfam" id="PF12862"/>
    </source>
</evidence>
<keyword evidence="9" id="KW-1185">Reference proteome</keyword>
<accession>A0A699Y5Y5</accession>
<dbReference type="InterPro" id="IPR037679">
    <property type="entry name" value="Apc5"/>
</dbReference>
<dbReference type="InterPro" id="IPR026000">
    <property type="entry name" value="Apc5_dom"/>
</dbReference>
<keyword evidence="3" id="KW-0132">Cell division</keyword>
<comment type="caution">
    <text evidence="8">The sequence shown here is derived from an EMBL/GenBank/DDBJ whole genome shotgun (WGS) entry which is preliminary data.</text>
</comment>
<evidence type="ECO:0000313" key="9">
    <source>
        <dbReference type="Proteomes" id="UP000485058"/>
    </source>
</evidence>
<evidence type="ECO:0000256" key="1">
    <source>
        <dbReference type="ARBA" id="ARBA00007450"/>
    </source>
</evidence>